<evidence type="ECO:0000313" key="5">
    <source>
        <dbReference type="EMBL" id="CAL4773196.1"/>
    </source>
</evidence>
<feature type="domain" description="Helicase-associated" evidence="2">
    <location>
        <begin position="748"/>
        <end position="810"/>
    </location>
</feature>
<dbReference type="EMBL" id="CAMXCT030001025">
    <property type="protein sequence ID" value="CAL4773196.1"/>
    <property type="molecule type" value="Genomic_DNA"/>
</dbReference>
<gene>
    <name evidence="3" type="ORF">C1SCF055_LOCUS13277</name>
</gene>
<organism evidence="3">
    <name type="scientific">Cladocopium goreaui</name>
    <dbReference type="NCBI Taxonomy" id="2562237"/>
    <lineage>
        <taxon>Eukaryota</taxon>
        <taxon>Sar</taxon>
        <taxon>Alveolata</taxon>
        <taxon>Dinophyceae</taxon>
        <taxon>Suessiales</taxon>
        <taxon>Symbiodiniaceae</taxon>
        <taxon>Cladocopium</taxon>
    </lineage>
</organism>
<feature type="repeat" description="PPR" evidence="1">
    <location>
        <begin position="365"/>
        <end position="399"/>
    </location>
</feature>
<dbReference type="InterPro" id="IPR011990">
    <property type="entry name" value="TPR-like_helical_dom_sf"/>
</dbReference>
<evidence type="ECO:0000313" key="6">
    <source>
        <dbReference type="Proteomes" id="UP001152797"/>
    </source>
</evidence>
<dbReference type="Proteomes" id="UP001152797">
    <property type="component" value="Unassembled WGS sequence"/>
</dbReference>
<name>A0A9P1C699_9DINO</name>
<dbReference type="AlphaFoldDB" id="A0A9P1C699"/>
<dbReference type="PROSITE" id="PS51375">
    <property type="entry name" value="PPR"/>
    <property type="match status" value="1"/>
</dbReference>
<dbReference type="Gene3D" id="1.25.40.10">
    <property type="entry name" value="Tetratricopeptide repeat domain"/>
    <property type="match status" value="3"/>
</dbReference>
<dbReference type="InterPro" id="IPR002885">
    <property type="entry name" value="PPR_rpt"/>
</dbReference>
<sequence>MLVAPMRYLEEEKISLERLLVNPKLASAYLASCTRQNGAKVAHEVLRQLAENSMQVNVFHGNAILGACHVGDWRHALHLLETFGSGETAVQRDVVSFNGAINVLEKASHWSGALALLRKAPVLGIQLSAIGYSTLLNVDQSLWKMTFHMLLESRRVALHTGTMGCSAAIRAAGPGRWRDALQLLQWMMWQRISADRSSYNSELHSIKSQWQRATHLARRLPPDTVAMNTVINACARTGQWALTLALLRNMAIIQLEADVFSCTTALGVLTERGGSAWREANEFLRSTGSTKIRPNHVTFGTALGCCGSSWESAQELMQRVSLQRLQHDLVMCNSFLDCCDRAHRWDLALHILTRFDIDDQRAHWDVISFTAAIAACEKSSQWRSAVDFLPQMTRRQVTPDDVCLNAAIDACASAGETSQGWRLLRLAEGIPRGARDVSSLPWALARLHCHDSSFVQSVFRDVAQRLPSSNISPKRLALLSWAFAMLGVEPAGHGTFRREIAGALGSCGVQDLSLMSWGLTGGGWELAQEVQRAAVVEMGRSQLSHQDPVAFADAVLGIVWAWNFAGLLGQRLLKTAREVLLRGARAMDSGKGTRNRVTERTGVSSTFSDWTFTADLLSAVKLRDGHLAIPSNHVEAGVALGAWLHRQVDDAQQGRLEAERFDRLAELGVSFEETLDGKLLEKDEDRDFRKNYKQLLAFYSRERGADVEASSTWLKRQRVKCKQGKLPKSHQQLLEKLGVNLEPGKSLEERWQGKVLALQTFIQREGHSDVPGRCVEGDELLGSWLDAQRSRWKLGKLAPERVEQLQALGVSLQQRSAQWDDYVEALQRFVGREGHTDVPADHVEGALALGSWLNSQRRRALHGGLLPKQKQQLLRMGVEMEEEEANWQCHFRALSRFKELEGHVEVAATFQGSQQIPGHLGRWLYSQKLKACKGTLPSQRKRKLLELGVELEKGHGCAALHLGALIGGKYER</sequence>
<reference evidence="3" key="1">
    <citation type="submission" date="2022-10" db="EMBL/GenBank/DDBJ databases">
        <authorList>
            <person name="Chen Y."/>
            <person name="Dougan E. K."/>
            <person name="Chan C."/>
            <person name="Rhodes N."/>
            <person name="Thang M."/>
        </authorList>
    </citation>
    <scope>NUCLEOTIDE SEQUENCE</scope>
</reference>
<feature type="domain" description="Helicase-associated" evidence="2">
    <location>
        <begin position="884"/>
        <end position="949"/>
    </location>
</feature>
<dbReference type="Gene3D" id="6.10.140.530">
    <property type="match status" value="3"/>
</dbReference>
<proteinExistence type="predicted"/>
<evidence type="ECO:0000313" key="4">
    <source>
        <dbReference type="EMBL" id="CAL1139259.1"/>
    </source>
</evidence>
<evidence type="ECO:0000313" key="3">
    <source>
        <dbReference type="EMBL" id="CAI3985884.1"/>
    </source>
</evidence>
<dbReference type="PANTHER" id="PTHR33418">
    <property type="entry name" value="HELICASE-ASSOCIATED"/>
    <property type="match status" value="1"/>
</dbReference>
<dbReference type="OrthoDB" id="48082at2759"/>
<protein>
    <submittedName>
        <fullName evidence="5">Pentatricopeptide repeat-containing protein, chloroplastic</fullName>
    </submittedName>
</protein>
<reference evidence="4" key="2">
    <citation type="submission" date="2024-04" db="EMBL/GenBank/DDBJ databases">
        <authorList>
            <person name="Chen Y."/>
            <person name="Shah S."/>
            <person name="Dougan E. K."/>
            <person name="Thang M."/>
            <person name="Chan C."/>
        </authorList>
    </citation>
    <scope>NUCLEOTIDE SEQUENCE [LARGE SCALE GENOMIC DNA]</scope>
</reference>
<keyword evidence="6" id="KW-1185">Reference proteome</keyword>
<comment type="caution">
    <text evidence="3">The sequence shown here is derived from an EMBL/GenBank/DDBJ whole genome shotgun (WGS) entry which is preliminary data.</text>
</comment>
<dbReference type="EMBL" id="CAMXCT010001025">
    <property type="protein sequence ID" value="CAI3985884.1"/>
    <property type="molecule type" value="Genomic_DNA"/>
</dbReference>
<dbReference type="InterPro" id="IPR005114">
    <property type="entry name" value="Helicase_assoc"/>
</dbReference>
<evidence type="ECO:0000256" key="1">
    <source>
        <dbReference type="PROSITE-ProRule" id="PRU00708"/>
    </source>
</evidence>
<dbReference type="EMBL" id="CAMXCT020001025">
    <property type="protein sequence ID" value="CAL1139259.1"/>
    <property type="molecule type" value="Genomic_DNA"/>
</dbReference>
<dbReference type="Pfam" id="PF03457">
    <property type="entry name" value="HA"/>
    <property type="match status" value="4"/>
</dbReference>
<feature type="domain" description="Helicase-associated" evidence="2">
    <location>
        <begin position="816"/>
        <end position="877"/>
    </location>
</feature>
<feature type="domain" description="Helicase-associated" evidence="2">
    <location>
        <begin position="615"/>
        <end position="669"/>
    </location>
</feature>
<dbReference type="PANTHER" id="PTHR33418:SF1">
    <property type="entry name" value="HELICASE-ASSOCIATED DOMAIN-CONTAINING PROTEIN"/>
    <property type="match status" value="1"/>
</dbReference>
<evidence type="ECO:0000259" key="2">
    <source>
        <dbReference type="Pfam" id="PF03457"/>
    </source>
</evidence>
<accession>A0A9P1C699</accession>